<dbReference type="PANTHER" id="PTHR12828:SF3">
    <property type="entry name" value="PROTEASOME MATURATION PROTEIN"/>
    <property type="match status" value="1"/>
</dbReference>
<comment type="similarity">
    <text evidence="2">Belongs to the POMP/UMP1 family.</text>
</comment>
<accession>A0ABR2ZEJ0</accession>
<keyword evidence="1" id="KW-0143">Chaperone</keyword>
<sequence length="161" mass="18006">MDPSLRLVPANAPKSASIAQTANSFGLHDTLQHGPRTIATEVKSEGGIRDRLENVSSADYQLCSTGRFTGPSTYIQWEETQDNLKLTMMRNVHGLHAPMRLLMERKMVTMNPHMPALPQSNIHLDILMGRDEAVEPGDVFGEPIRAPPLDIHADMERKRRI</sequence>
<protein>
    <recommendedName>
        <fullName evidence="5">Proteasome maturation factor UMP1</fullName>
    </recommendedName>
</protein>
<evidence type="ECO:0000256" key="1">
    <source>
        <dbReference type="ARBA" id="ARBA00023186"/>
    </source>
</evidence>
<name>A0ABR2ZEJ0_9AGAR</name>
<comment type="caution">
    <text evidence="3">The sequence shown here is derived from an EMBL/GenBank/DDBJ whole genome shotgun (WGS) entry which is preliminary data.</text>
</comment>
<dbReference type="PANTHER" id="PTHR12828">
    <property type="entry name" value="PROTEASOME MATURATION PROTEIN UMP1"/>
    <property type="match status" value="1"/>
</dbReference>
<evidence type="ECO:0000256" key="2">
    <source>
        <dbReference type="ARBA" id="ARBA00043974"/>
    </source>
</evidence>
<evidence type="ECO:0000313" key="4">
    <source>
        <dbReference type="Proteomes" id="UP001437256"/>
    </source>
</evidence>
<gene>
    <name evidence="3" type="ORF">AAF712_013565</name>
</gene>
<organism evidence="3 4">
    <name type="scientific">Marasmius tenuissimus</name>
    <dbReference type="NCBI Taxonomy" id="585030"/>
    <lineage>
        <taxon>Eukaryota</taxon>
        <taxon>Fungi</taxon>
        <taxon>Dikarya</taxon>
        <taxon>Basidiomycota</taxon>
        <taxon>Agaricomycotina</taxon>
        <taxon>Agaricomycetes</taxon>
        <taxon>Agaricomycetidae</taxon>
        <taxon>Agaricales</taxon>
        <taxon>Marasmiineae</taxon>
        <taxon>Marasmiaceae</taxon>
        <taxon>Marasmius</taxon>
    </lineage>
</organism>
<keyword evidence="4" id="KW-1185">Reference proteome</keyword>
<evidence type="ECO:0008006" key="5">
    <source>
        <dbReference type="Google" id="ProtNLM"/>
    </source>
</evidence>
<dbReference type="Proteomes" id="UP001437256">
    <property type="component" value="Unassembled WGS sequence"/>
</dbReference>
<dbReference type="InterPro" id="IPR008012">
    <property type="entry name" value="Ump1"/>
</dbReference>
<dbReference type="Pfam" id="PF05348">
    <property type="entry name" value="UMP1"/>
    <property type="match status" value="1"/>
</dbReference>
<evidence type="ECO:0000313" key="3">
    <source>
        <dbReference type="EMBL" id="KAL0059662.1"/>
    </source>
</evidence>
<proteinExistence type="inferred from homology"/>
<reference evidence="3 4" key="1">
    <citation type="submission" date="2024-05" db="EMBL/GenBank/DDBJ databases">
        <title>A draft genome resource for the thread blight pathogen Marasmius tenuissimus strain MS-2.</title>
        <authorList>
            <person name="Yulfo-Soto G.E."/>
            <person name="Baruah I.K."/>
            <person name="Amoako-Attah I."/>
            <person name="Bukari Y."/>
            <person name="Meinhardt L.W."/>
            <person name="Bailey B.A."/>
            <person name="Cohen S.P."/>
        </authorList>
    </citation>
    <scope>NUCLEOTIDE SEQUENCE [LARGE SCALE GENOMIC DNA]</scope>
    <source>
        <strain evidence="3 4">MS-2</strain>
    </source>
</reference>
<dbReference type="EMBL" id="JBBXMP010000213">
    <property type="protein sequence ID" value="KAL0059662.1"/>
    <property type="molecule type" value="Genomic_DNA"/>
</dbReference>